<keyword evidence="2" id="KW-1185">Reference proteome</keyword>
<dbReference type="Proteomes" id="UP000059680">
    <property type="component" value="Chromosome 1"/>
</dbReference>
<organism evidence="1 2">
    <name type="scientific">Oryza sativa subsp. japonica</name>
    <name type="common">Rice</name>
    <dbReference type="NCBI Taxonomy" id="39947"/>
    <lineage>
        <taxon>Eukaryota</taxon>
        <taxon>Viridiplantae</taxon>
        <taxon>Streptophyta</taxon>
        <taxon>Embryophyta</taxon>
        <taxon>Tracheophyta</taxon>
        <taxon>Spermatophyta</taxon>
        <taxon>Magnoliopsida</taxon>
        <taxon>Liliopsida</taxon>
        <taxon>Poales</taxon>
        <taxon>Poaceae</taxon>
        <taxon>BOP clade</taxon>
        <taxon>Oryzoideae</taxon>
        <taxon>Oryzeae</taxon>
        <taxon>Oryzinae</taxon>
        <taxon>Oryza</taxon>
        <taxon>Oryza sativa</taxon>
    </lineage>
</organism>
<sequence>MKHGKAMSSCMTAAATSSRLSLSLTTTLDSGLTRIGGASIMLQRSKQLDLVAVDDLQQRRWLLGVSHHVLILHDGAAGAVICMQRRRRGSRDPTRWRRGGRCMWTCGGIIDVERCMSSLPPCSPSLSRRRVRRTSQNAVVHVGWTKD</sequence>
<accession>A0A0P0V6S5</accession>
<reference evidence="2" key="1">
    <citation type="journal article" date="2005" name="Nature">
        <title>The map-based sequence of the rice genome.</title>
        <authorList>
            <consortium name="International rice genome sequencing project (IRGSP)"/>
            <person name="Matsumoto T."/>
            <person name="Wu J."/>
            <person name="Kanamori H."/>
            <person name="Katayose Y."/>
            <person name="Fujisawa M."/>
            <person name="Namiki N."/>
            <person name="Mizuno H."/>
            <person name="Yamamoto K."/>
            <person name="Antonio B.A."/>
            <person name="Baba T."/>
            <person name="Sakata K."/>
            <person name="Nagamura Y."/>
            <person name="Aoki H."/>
            <person name="Arikawa K."/>
            <person name="Arita K."/>
            <person name="Bito T."/>
            <person name="Chiden Y."/>
            <person name="Fujitsuka N."/>
            <person name="Fukunaka R."/>
            <person name="Hamada M."/>
            <person name="Harada C."/>
            <person name="Hayashi A."/>
            <person name="Hijishita S."/>
            <person name="Honda M."/>
            <person name="Hosokawa S."/>
            <person name="Ichikawa Y."/>
            <person name="Idonuma A."/>
            <person name="Iijima M."/>
            <person name="Ikeda M."/>
            <person name="Ikeno M."/>
            <person name="Ito K."/>
            <person name="Ito S."/>
            <person name="Ito T."/>
            <person name="Ito Y."/>
            <person name="Ito Y."/>
            <person name="Iwabuchi A."/>
            <person name="Kamiya K."/>
            <person name="Karasawa W."/>
            <person name="Kurita K."/>
            <person name="Katagiri S."/>
            <person name="Kikuta A."/>
            <person name="Kobayashi H."/>
            <person name="Kobayashi N."/>
            <person name="Machita K."/>
            <person name="Maehara T."/>
            <person name="Masukawa M."/>
            <person name="Mizubayashi T."/>
            <person name="Mukai Y."/>
            <person name="Nagasaki H."/>
            <person name="Nagata Y."/>
            <person name="Naito S."/>
            <person name="Nakashima M."/>
            <person name="Nakama Y."/>
            <person name="Nakamichi Y."/>
            <person name="Nakamura M."/>
            <person name="Meguro A."/>
            <person name="Negishi M."/>
            <person name="Ohta I."/>
            <person name="Ohta T."/>
            <person name="Okamoto M."/>
            <person name="Ono N."/>
            <person name="Saji S."/>
            <person name="Sakaguchi M."/>
            <person name="Sakai K."/>
            <person name="Shibata M."/>
            <person name="Shimokawa T."/>
            <person name="Song J."/>
            <person name="Takazaki Y."/>
            <person name="Terasawa K."/>
            <person name="Tsugane M."/>
            <person name="Tsuji K."/>
            <person name="Ueda S."/>
            <person name="Waki K."/>
            <person name="Yamagata H."/>
            <person name="Yamamoto M."/>
            <person name="Yamamoto S."/>
            <person name="Yamane H."/>
            <person name="Yoshiki S."/>
            <person name="Yoshihara R."/>
            <person name="Yukawa K."/>
            <person name="Zhong H."/>
            <person name="Yano M."/>
            <person name="Yuan Q."/>
            <person name="Ouyang S."/>
            <person name="Liu J."/>
            <person name="Jones K.M."/>
            <person name="Gansberger K."/>
            <person name="Moffat K."/>
            <person name="Hill J."/>
            <person name="Bera J."/>
            <person name="Fadrosh D."/>
            <person name="Jin S."/>
            <person name="Johri S."/>
            <person name="Kim M."/>
            <person name="Overton L."/>
            <person name="Reardon M."/>
            <person name="Tsitrin T."/>
            <person name="Vuong H."/>
            <person name="Weaver B."/>
            <person name="Ciecko A."/>
            <person name="Tallon L."/>
            <person name="Jackson J."/>
            <person name="Pai G."/>
            <person name="Aken S.V."/>
            <person name="Utterback T."/>
            <person name="Reidmuller S."/>
            <person name="Feldblyum T."/>
            <person name="Hsiao J."/>
            <person name="Zismann V."/>
            <person name="Iobst S."/>
            <person name="de Vazeille A.R."/>
            <person name="Buell C.R."/>
            <person name="Ying K."/>
            <person name="Li Y."/>
            <person name="Lu T."/>
            <person name="Huang Y."/>
            <person name="Zhao Q."/>
            <person name="Feng Q."/>
            <person name="Zhang L."/>
            <person name="Zhu J."/>
            <person name="Weng Q."/>
            <person name="Mu J."/>
            <person name="Lu Y."/>
            <person name="Fan D."/>
            <person name="Liu Y."/>
            <person name="Guan J."/>
            <person name="Zhang Y."/>
            <person name="Yu S."/>
            <person name="Liu X."/>
            <person name="Zhang Y."/>
            <person name="Hong G."/>
            <person name="Han B."/>
            <person name="Choisne N."/>
            <person name="Demange N."/>
            <person name="Orjeda G."/>
            <person name="Samain S."/>
            <person name="Cattolico L."/>
            <person name="Pelletier E."/>
            <person name="Couloux A."/>
            <person name="Segurens B."/>
            <person name="Wincker P."/>
            <person name="D'Hont A."/>
            <person name="Scarpelli C."/>
            <person name="Weissenbach J."/>
            <person name="Salanoubat M."/>
            <person name="Quetier F."/>
            <person name="Yu Y."/>
            <person name="Kim H.R."/>
            <person name="Rambo T."/>
            <person name="Currie J."/>
            <person name="Collura K."/>
            <person name="Luo M."/>
            <person name="Yang T."/>
            <person name="Ammiraju J.S.S."/>
            <person name="Engler F."/>
            <person name="Soderlund C."/>
            <person name="Wing R.A."/>
            <person name="Palmer L.E."/>
            <person name="de la Bastide M."/>
            <person name="Spiegel L."/>
            <person name="Nascimento L."/>
            <person name="Zutavern T."/>
            <person name="O'Shaughnessy A."/>
            <person name="Dike S."/>
            <person name="Dedhia N."/>
            <person name="Preston R."/>
            <person name="Balija V."/>
            <person name="McCombie W.R."/>
            <person name="Chow T."/>
            <person name="Chen H."/>
            <person name="Chung M."/>
            <person name="Chen C."/>
            <person name="Shaw J."/>
            <person name="Wu H."/>
            <person name="Hsiao K."/>
            <person name="Chao Y."/>
            <person name="Chu M."/>
            <person name="Cheng C."/>
            <person name="Hour A."/>
            <person name="Lee P."/>
            <person name="Lin S."/>
            <person name="Lin Y."/>
            <person name="Liou J."/>
            <person name="Liu S."/>
            <person name="Hsing Y."/>
            <person name="Raghuvanshi S."/>
            <person name="Mohanty A."/>
            <person name="Bharti A.K."/>
            <person name="Gaur A."/>
            <person name="Gupta V."/>
            <person name="Kumar D."/>
            <person name="Ravi V."/>
            <person name="Vij S."/>
            <person name="Kapur A."/>
            <person name="Khurana P."/>
            <person name="Khurana P."/>
            <person name="Khurana J.P."/>
            <person name="Tyagi A.K."/>
            <person name="Gaikwad K."/>
            <person name="Singh A."/>
            <person name="Dalal V."/>
            <person name="Srivastava S."/>
            <person name="Dixit A."/>
            <person name="Pal A.K."/>
            <person name="Ghazi I.A."/>
            <person name="Yadav M."/>
            <person name="Pandit A."/>
            <person name="Bhargava A."/>
            <person name="Sureshbabu K."/>
            <person name="Batra K."/>
            <person name="Sharma T.R."/>
            <person name="Mohapatra T."/>
            <person name="Singh N.K."/>
            <person name="Messing J."/>
            <person name="Nelson A.B."/>
            <person name="Fuks G."/>
            <person name="Kavchok S."/>
            <person name="Keizer G."/>
            <person name="Linton E."/>
            <person name="Llaca V."/>
            <person name="Song R."/>
            <person name="Tanyolac B."/>
            <person name="Young S."/>
            <person name="Ho-Il K."/>
            <person name="Hahn J.H."/>
            <person name="Sangsakoo G."/>
            <person name="Vanavichit A."/>
            <person name="de Mattos Luiz.A.T."/>
            <person name="Zimmer P.D."/>
            <person name="Malone G."/>
            <person name="Dellagostin O."/>
            <person name="de Oliveira A.C."/>
            <person name="Bevan M."/>
            <person name="Bancroft I."/>
            <person name="Minx P."/>
            <person name="Cordum H."/>
            <person name="Wilson R."/>
            <person name="Cheng Z."/>
            <person name="Jin W."/>
            <person name="Jiang J."/>
            <person name="Leong S.A."/>
            <person name="Iwama H."/>
            <person name="Gojobori T."/>
            <person name="Itoh T."/>
            <person name="Niimura Y."/>
            <person name="Fujii Y."/>
            <person name="Habara T."/>
            <person name="Sakai H."/>
            <person name="Sato Y."/>
            <person name="Wilson G."/>
            <person name="Kumar K."/>
            <person name="McCouch S."/>
            <person name="Juretic N."/>
            <person name="Hoen D."/>
            <person name="Wright S."/>
            <person name="Bruskiewich R."/>
            <person name="Bureau T."/>
            <person name="Miyao A."/>
            <person name="Hirochika H."/>
            <person name="Nishikawa T."/>
            <person name="Kadowaki K."/>
            <person name="Sugiura M."/>
            <person name="Burr B."/>
            <person name="Sasaki T."/>
        </authorList>
    </citation>
    <scope>NUCLEOTIDE SEQUENCE [LARGE SCALE GENOMIC DNA]</scope>
    <source>
        <strain evidence="2">cv. Nipponbare</strain>
    </source>
</reference>
<reference evidence="1 2" key="2">
    <citation type="journal article" date="2013" name="Plant Cell Physiol.">
        <title>Rice Annotation Project Database (RAP-DB): an integrative and interactive database for rice genomics.</title>
        <authorList>
            <person name="Sakai H."/>
            <person name="Lee S.S."/>
            <person name="Tanaka T."/>
            <person name="Numa H."/>
            <person name="Kim J."/>
            <person name="Kawahara Y."/>
            <person name="Wakimoto H."/>
            <person name="Yang C.C."/>
            <person name="Iwamoto M."/>
            <person name="Abe T."/>
            <person name="Yamada Y."/>
            <person name="Muto A."/>
            <person name="Inokuchi H."/>
            <person name="Ikemura T."/>
            <person name="Matsumoto T."/>
            <person name="Sasaki T."/>
            <person name="Itoh T."/>
        </authorList>
    </citation>
    <scope>NUCLEOTIDE SEQUENCE [LARGE SCALE GENOMIC DNA]</scope>
    <source>
        <strain evidence="2">cv. Nipponbare</strain>
    </source>
</reference>
<evidence type="ECO:0000313" key="2">
    <source>
        <dbReference type="Proteomes" id="UP000059680"/>
    </source>
</evidence>
<dbReference type="EMBL" id="AP014957">
    <property type="protein sequence ID" value="BAS73772.1"/>
    <property type="molecule type" value="Genomic_DNA"/>
</dbReference>
<dbReference type="PaxDb" id="39947-A0A0P0V6S5"/>
<proteinExistence type="predicted"/>
<gene>
    <name evidence="1" type="ordered locus">Os01g0688100</name>
    <name evidence="1" type="ORF">OSNPB_010688100</name>
</gene>
<protein>
    <submittedName>
        <fullName evidence="1">Os01g0688100 protein</fullName>
    </submittedName>
</protein>
<reference evidence="1 2" key="3">
    <citation type="journal article" date="2013" name="Rice">
        <title>Improvement of the Oryza sativa Nipponbare reference genome using next generation sequence and optical map data.</title>
        <authorList>
            <person name="Kawahara Y."/>
            <person name="de la Bastide M."/>
            <person name="Hamilton J.P."/>
            <person name="Kanamori H."/>
            <person name="McCombie W.R."/>
            <person name="Ouyang S."/>
            <person name="Schwartz D.C."/>
            <person name="Tanaka T."/>
            <person name="Wu J."/>
            <person name="Zhou S."/>
            <person name="Childs K.L."/>
            <person name="Davidson R.M."/>
            <person name="Lin H."/>
            <person name="Quesada-Ocampo L."/>
            <person name="Vaillancourt B."/>
            <person name="Sakai H."/>
            <person name="Lee S.S."/>
            <person name="Kim J."/>
            <person name="Numa H."/>
            <person name="Itoh T."/>
            <person name="Buell C.R."/>
            <person name="Matsumoto T."/>
        </authorList>
    </citation>
    <scope>NUCLEOTIDE SEQUENCE [LARGE SCALE GENOMIC DNA]</scope>
    <source>
        <strain evidence="2">cv. Nipponbare</strain>
    </source>
</reference>
<evidence type="ECO:0000313" key="1">
    <source>
        <dbReference type="EMBL" id="BAS73772.1"/>
    </source>
</evidence>
<name>A0A0P0V6S5_ORYSJ</name>
<dbReference type="AlphaFoldDB" id="A0A0P0V6S5"/>
<dbReference type="InParanoid" id="A0A0P0V6S5"/>